<proteinExistence type="predicted"/>
<evidence type="ECO:0000313" key="1">
    <source>
        <dbReference type="EMBL" id="CAA9453495.1"/>
    </source>
</evidence>
<accession>A0A6J4QXC6</accession>
<protein>
    <submittedName>
        <fullName evidence="1">Uncharacterized protein</fullName>
    </submittedName>
</protein>
<name>A0A6J4QXC6_9ACTN</name>
<sequence>MIPFFLRPSTGWWLCPERPWRRPRVAGGHVEDEFLGITFTGGAGGSDKGGGSGGRF</sequence>
<dbReference type="EMBL" id="CADCVD010000131">
    <property type="protein sequence ID" value="CAA9453495.1"/>
    <property type="molecule type" value="Genomic_DNA"/>
</dbReference>
<gene>
    <name evidence="1" type="ORF">AVDCRST_MAG37-2637</name>
</gene>
<reference evidence="1" key="1">
    <citation type="submission" date="2020-02" db="EMBL/GenBank/DDBJ databases">
        <authorList>
            <person name="Meier V. D."/>
        </authorList>
    </citation>
    <scope>NUCLEOTIDE SEQUENCE</scope>
    <source>
        <strain evidence="1">AVDCRST_MAG37</strain>
    </source>
</reference>
<dbReference type="AlphaFoldDB" id="A0A6J4QXC6"/>
<organism evidence="1">
    <name type="scientific">uncultured Rubrobacteraceae bacterium</name>
    <dbReference type="NCBI Taxonomy" id="349277"/>
    <lineage>
        <taxon>Bacteria</taxon>
        <taxon>Bacillati</taxon>
        <taxon>Actinomycetota</taxon>
        <taxon>Rubrobacteria</taxon>
        <taxon>Rubrobacterales</taxon>
        <taxon>Rubrobacteraceae</taxon>
        <taxon>environmental samples</taxon>
    </lineage>
</organism>